<keyword evidence="3" id="KW-1185">Reference proteome</keyword>
<evidence type="ECO:0000313" key="2">
    <source>
        <dbReference type="EMBL" id="OFJ55366.1"/>
    </source>
</evidence>
<reference evidence="2 3" key="1">
    <citation type="submission" date="2016-09" db="EMBL/GenBank/DDBJ databases">
        <title>genome sequence of Mycobacterium sp. 739 SCH.</title>
        <authorList>
            <person name="Greninger A.L."/>
            <person name="Qin X."/>
            <person name="Jerome K."/>
            <person name="Vora S."/>
            <person name="Quinn K."/>
        </authorList>
    </citation>
    <scope>NUCLEOTIDE SEQUENCE [LARGE SCALE GENOMIC DNA]</scope>
    <source>
        <strain evidence="2 3">SCH</strain>
    </source>
</reference>
<evidence type="ECO:0000256" key="1">
    <source>
        <dbReference type="SAM" id="Phobius"/>
    </source>
</evidence>
<name>A0A1E8QAA0_9MYCO</name>
<organism evidence="2 3">
    <name type="scientific">Mycolicibacterium grossiae</name>
    <dbReference type="NCBI Taxonomy" id="1552759"/>
    <lineage>
        <taxon>Bacteria</taxon>
        <taxon>Bacillati</taxon>
        <taxon>Actinomycetota</taxon>
        <taxon>Actinomycetes</taxon>
        <taxon>Mycobacteriales</taxon>
        <taxon>Mycobacteriaceae</taxon>
        <taxon>Mycolicibacterium</taxon>
    </lineage>
</organism>
<feature type="transmembrane region" description="Helical" evidence="1">
    <location>
        <begin position="30"/>
        <end position="52"/>
    </location>
</feature>
<protein>
    <submittedName>
        <fullName evidence="2">Uncharacterized protein</fullName>
    </submittedName>
</protein>
<sequence length="150" mass="16345">MLAAFAAAVAVLVTVGPAALWNPASWWQSIAVWFVVAVIAHDLIAFPVYALADRLAVAVDRRPRRRPAAVNHVRLPAMAAALTFVLFLPGIISQGRPAYQAATGQTQEPFAARWLWLTLAFFAVSGIAYLMRFFAARRRTAGRADDASPR</sequence>
<feature type="transmembrane region" description="Helical" evidence="1">
    <location>
        <begin position="114"/>
        <end position="135"/>
    </location>
</feature>
<keyword evidence="1" id="KW-0472">Membrane</keyword>
<dbReference type="RefSeq" id="WP_070351598.1">
    <property type="nucleotide sequence ID" value="NZ_CP043474.1"/>
</dbReference>
<proteinExistence type="predicted"/>
<keyword evidence="1" id="KW-0812">Transmembrane</keyword>
<evidence type="ECO:0000313" key="3">
    <source>
        <dbReference type="Proteomes" id="UP000178953"/>
    </source>
</evidence>
<dbReference type="Proteomes" id="UP000178953">
    <property type="component" value="Unassembled WGS sequence"/>
</dbReference>
<dbReference type="OrthoDB" id="4464568at2"/>
<comment type="caution">
    <text evidence="2">The sequence shown here is derived from an EMBL/GenBank/DDBJ whole genome shotgun (WGS) entry which is preliminary data.</text>
</comment>
<gene>
    <name evidence="2" type="ORF">BEL07_02300</name>
</gene>
<dbReference type="AlphaFoldDB" id="A0A1E8QAA0"/>
<accession>A0A1E8QAA0</accession>
<dbReference type="EMBL" id="MCHX01000004">
    <property type="protein sequence ID" value="OFJ55366.1"/>
    <property type="molecule type" value="Genomic_DNA"/>
</dbReference>
<feature type="transmembrane region" description="Helical" evidence="1">
    <location>
        <begin position="73"/>
        <end position="94"/>
    </location>
</feature>
<keyword evidence="1" id="KW-1133">Transmembrane helix</keyword>